<dbReference type="Pfam" id="PF00395">
    <property type="entry name" value="SLH"/>
    <property type="match status" value="3"/>
</dbReference>
<dbReference type="InterPro" id="IPR001119">
    <property type="entry name" value="SLH_dom"/>
</dbReference>
<dbReference type="Pfam" id="PF02872">
    <property type="entry name" value="5_nucleotid_C"/>
    <property type="match status" value="1"/>
</dbReference>
<feature type="chain" id="PRO_5029002186" evidence="2">
    <location>
        <begin position="31"/>
        <end position="845"/>
    </location>
</feature>
<evidence type="ECO:0000256" key="1">
    <source>
        <dbReference type="ARBA" id="ARBA00022729"/>
    </source>
</evidence>
<dbReference type="InterPro" id="IPR036907">
    <property type="entry name" value="5'-Nucleotdase_C_sf"/>
</dbReference>
<keyword evidence="5" id="KW-1185">Reference proteome</keyword>
<accession>A0A7H2BJF4</accession>
<protein>
    <submittedName>
        <fullName evidence="4">S-layer homology domain-containing protein</fullName>
    </submittedName>
</protein>
<dbReference type="PANTHER" id="PTHR11575">
    <property type="entry name" value="5'-NUCLEOTIDASE-RELATED"/>
    <property type="match status" value="1"/>
</dbReference>
<evidence type="ECO:0000256" key="2">
    <source>
        <dbReference type="SAM" id="SignalP"/>
    </source>
</evidence>
<dbReference type="KEGG" id="rama:IDM48_10700"/>
<dbReference type="Proteomes" id="UP000516421">
    <property type="component" value="Chromosome"/>
</dbReference>
<sequence>MTSRLNRAGAAGALSLALVVIPLTCLPAQAADGTRELQLLNINDFHGRISMDIGLGLANTVQQQRAENSNSVLLSAGDNVSASLYVSSVQDDEPTISYLNALGLKASAAGNHEFDRGLADLQNRISQSADFPILGANVTDKATGKPALEPFTIVTSPDGTKIGVIGTVTTETPQLTDPSALASVNFGDTVAATNKYADQLSDGNEANGEADVIVAEYHQGVDVSNLNDPIVANTSPKVDAIFTGHTHQEYVMDAPVPGKAGKTRPVIQTGNYGDNLGDVTLSLDSQNNVVGYTSTLHKRAVSPTPEEIAADPVLTQTNKILTDANAYAAEKGNEKVATLKDKITTGWDPAKAANRGGFDQRDRESTMGHLVADMYLAAANSTGRTPADIGIVNPGGLRDEFPNGLRTSLSTAVGDLKVADAVAVTPFANNLWTTELTGAQLKQVLEEQWQQDAAGNMAARPYLQLGLSKNVTYTYSGTADAAGYAQRGNHIQQIFVDGKEVQDSDTFTVAVPSFLLGGGDNFTTLSKGINAKDTALVDSDAFVNYLREQGTVSARYEKQGVRVENVAKSYDLAGKLTFDVSNLATQSYGVPALSSLDVAVDGVKIGTVPVQDGAAKIDLSLAGHKFSAGQHEVTLTDPTGVVGTQVRTTVELAGTSASEFSDVTPDYQFYNEITWLANTGITTGWEDGTFRPHEQTERAAMAAFFYRAAGSPEYTAPATSKFTDVKPGDPFYKEISWLADQGITTGWDDGTFRPHEKIQRGAMAAFFYRFAGKPYYVAPSHSQFSDLTPQSPFYKEISWMYTRGIATGWDDGTFRPADPINRDATAAFFYRYSQHVGTNFGAKVK</sequence>
<dbReference type="Pfam" id="PF00149">
    <property type="entry name" value="Metallophos"/>
    <property type="match status" value="1"/>
</dbReference>
<dbReference type="InterPro" id="IPR006179">
    <property type="entry name" value="5_nucleotidase/apyrase"/>
</dbReference>
<feature type="domain" description="SLH" evidence="3">
    <location>
        <begin position="656"/>
        <end position="717"/>
    </location>
</feature>
<dbReference type="EMBL" id="CP061538">
    <property type="protein sequence ID" value="QNV39800.1"/>
    <property type="molecule type" value="Genomic_DNA"/>
</dbReference>
<evidence type="ECO:0000313" key="5">
    <source>
        <dbReference type="Proteomes" id="UP000516421"/>
    </source>
</evidence>
<dbReference type="RefSeq" id="WP_151145644.1">
    <property type="nucleotide sequence ID" value="NZ_CP061538.1"/>
</dbReference>
<dbReference type="GO" id="GO:0009166">
    <property type="term" value="P:nucleotide catabolic process"/>
    <property type="evidence" value="ECO:0007669"/>
    <property type="project" value="InterPro"/>
</dbReference>
<dbReference type="InterPro" id="IPR029052">
    <property type="entry name" value="Metallo-depent_PP-like"/>
</dbReference>
<dbReference type="AlphaFoldDB" id="A0A7H2BJF4"/>
<dbReference type="PRINTS" id="PR01607">
    <property type="entry name" value="APYRASEFAMLY"/>
</dbReference>
<dbReference type="PANTHER" id="PTHR11575:SF24">
    <property type="entry name" value="5'-NUCLEOTIDASE"/>
    <property type="match status" value="1"/>
</dbReference>
<dbReference type="GO" id="GO:0008253">
    <property type="term" value="F:5'-nucleotidase activity"/>
    <property type="evidence" value="ECO:0007669"/>
    <property type="project" value="TreeGrafter"/>
</dbReference>
<dbReference type="InterPro" id="IPR004843">
    <property type="entry name" value="Calcineurin-like_PHP"/>
</dbReference>
<dbReference type="SUPFAM" id="SSF56300">
    <property type="entry name" value="Metallo-dependent phosphatases"/>
    <property type="match status" value="1"/>
</dbReference>
<gene>
    <name evidence="4" type="ORF">IDM48_10700</name>
</gene>
<reference evidence="4 5" key="1">
    <citation type="submission" date="2020-09" db="EMBL/GenBank/DDBJ databases">
        <title>Investigation of environmental microbe.</title>
        <authorList>
            <person name="Ou Y."/>
            <person name="Kang Q."/>
        </authorList>
    </citation>
    <scope>NUCLEOTIDE SEQUENCE [LARGE SCALE GENOMIC DNA]</scope>
    <source>
        <strain evidence="4 5">KJZ-9</strain>
    </source>
</reference>
<feature type="domain" description="SLH" evidence="3">
    <location>
        <begin position="783"/>
        <end position="843"/>
    </location>
</feature>
<dbReference type="GO" id="GO:0008768">
    <property type="term" value="F:UDP-sugar diphosphatase activity"/>
    <property type="evidence" value="ECO:0007669"/>
    <property type="project" value="TreeGrafter"/>
</dbReference>
<dbReference type="Gene3D" id="3.60.21.10">
    <property type="match status" value="1"/>
</dbReference>
<evidence type="ECO:0000313" key="4">
    <source>
        <dbReference type="EMBL" id="QNV39800.1"/>
    </source>
</evidence>
<proteinExistence type="predicted"/>
<dbReference type="PROSITE" id="PS51272">
    <property type="entry name" value="SLH"/>
    <property type="match status" value="3"/>
</dbReference>
<dbReference type="SUPFAM" id="SSF55816">
    <property type="entry name" value="5'-nucleotidase (syn. UDP-sugar hydrolase), C-terminal domain"/>
    <property type="match status" value="1"/>
</dbReference>
<feature type="signal peptide" evidence="2">
    <location>
        <begin position="1"/>
        <end position="30"/>
    </location>
</feature>
<dbReference type="GO" id="GO:0030288">
    <property type="term" value="C:outer membrane-bounded periplasmic space"/>
    <property type="evidence" value="ECO:0007669"/>
    <property type="project" value="TreeGrafter"/>
</dbReference>
<dbReference type="InterPro" id="IPR008334">
    <property type="entry name" value="5'-Nucleotdase_C"/>
</dbReference>
<dbReference type="Gene3D" id="3.90.780.10">
    <property type="entry name" value="5'-Nucleotidase, C-terminal domain"/>
    <property type="match status" value="1"/>
</dbReference>
<feature type="domain" description="SLH" evidence="3">
    <location>
        <begin position="718"/>
        <end position="781"/>
    </location>
</feature>
<evidence type="ECO:0000259" key="3">
    <source>
        <dbReference type="PROSITE" id="PS51272"/>
    </source>
</evidence>
<organism evidence="4 5">
    <name type="scientific">Rothia amarae</name>
    <dbReference type="NCBI Taxonomy" id="169480"/>
    <lineage>
        <taxon>Bacteria</taxon>
        <taxon>Bacillati</taxon>
        <taxon>Actinomycetota</taxon>
        <taxon>Actinomycetes</taxon>
        <taxon>Micrococcales</taxon>
        <taxon>Micrococcaceae</taxon>
        <taxon>Rothia</taxon>
    </lineage>
</organism>
<keyword evidence="1 2" id="KW-0732">Signal</keyword>
<name>A0A7H2BJF4_9MICC</name>